<keyword evidence="4 8" id="KW-0479">Metal-binding</keyword>
<evidence type="ECO:0000256" key="6">
    <source>
        <dbReference type="ARBA" id="ARBA00023004"/>
    </source>
</evidence>
<dbReference type="PANTHER" id="PTHR11473:SF24">
    <property type="entry name" value="PHENYLALANINE-4-HYDROXYLASE"/>
    <property type="match status" value="1"/>
</dbReference>
<proteinExistence type="inferred from homology"/>
<feature type="binding site" evidence="8">
    <location>
        <position position="321"/>
    </location>
    <ligand>
        <name>Fe cation</name>
        <dbReference type="ChEBI" id="CHEBI:24875"/>
    </ligand>
</feature>
<dbReference type="FunFam" id="1.10.800.10:FF:000004">
    <property type="entry name" value="Tyrosine 3-monooxygenase"/>
    <property type="match status" value="1"/>
</dbReference>
<dbReference type="WBParaSite" id="ASIM_0000016801-mRNA-1">
    <property type="protein sequence ID" value="ASIM_0000016801-mRNA-1"/>
    <property type="gene ID" value="ASIM_0000016801"/>
</dbReference>
<gene>
    <name evidence="11" type="ORF">ASIM_LOCUS83</name>
</gene>
<dbReference type="GO" id="GO:0006576">
    <property type="term" value="P:biogenic amine metabolic process"/>
    <property type="evidence" value="ECO:0007669"/>
    <property type="project" value="UniProtKB-ARBA"/>
</dbReference>
<dbReference type="InterPro" id="IPR018301">
    <property type="entry name" value="ArAA_hydroxylase_Fe/CU_BS"/>
</dbReference>
<feature type="domain" description="Biopterin-dependent aromatic amino acid hydroxylase family profile" evidence="10">
    <location>
        <begin position="137"/>
        <end position="483"/>
    </location>
</feature>
<dbReference type="PROSITE" id="PS51410">
    <property type="entry name" value="BH4_AAA_HYDROXYL_2"/>
    <property type="match status" value="1"/>
</dbReference>
<dbReference type="EMBL" id="UYRR01000020">
    <property type="protein sequence ID" value="VDK17349.1"/>
    <property type="molecule type" value="Genomic_DNA"/>
</dbReference>
<comment type="cofactor">
    <cofactor evidence="1 9">
        <name>Fe(2+)</name>
        <dbReference type="ChEBI" id="CHEBI:29033"/>
    </cofactor>
</comment>
<dbReference type="AlphaFoldDB" id="A0A158PMQ7"/>
<dbReference type="GO" id="GO:0004505">
    <property type="term" value="F:phenylalanine 4-monooxygenase activity"/>
    <property type="evidence" value="ECO:0007669"/>
    <property type="project" value="UniProtKB-EC"/>
</dbReference>
<organism evidence="13">
    <name type="scientific">Anisakis simplex</name>
    <name type="common">Herring worm</name>
    <dbReference type="NCBI Taxonomy" id="6269"/>
    <lineage>
        <taxon>Eukaryota</taxon>
        <taxon>Metazoa</taxon>
        <taxon>Ecdysozoa</taxon>
        <taxon>Nematoda</taxon>
        <taxon>Chromadorea</taxon>
        <taxon>Rhabditida</taxon>
        <taxon>Spirurina</taxon>
        <taxon>Ascaridomorpha</taxon>
        <taxon>Ascaridoidea</taxon>
        <taxon>Anisakidae</taxon>
        <taxon>Anisakis</taxon>
        <taxon>Anisakis simplex complex</taxon>
    </lineage>
</organism>
<evidence type="ECO:0000313" key="13">
    <source>
        <dbReference type="WBParaSite" id="ASIM_0000016801-mRNA-1"/>
    </source>
</evidence>
<name>A0A158PMQ7_ANISI</name>
<evidence type="ECO:0000256" key="1">
    <source>
        <dbReference type="ARBA" id="ARBA00001954"/>
    </source>
</evidence>
<reference evidence="11 12" key="2">
    <citation type="submission" date="2018-11" db="EMBL/GenBank/DDBJ databases">
        <authorList>
            <consortium name="Pathogen Informatics"/>
        </authorList>
    </citation>
    <scope>NUCLEOTIDE SEQUENCE [LARGE SCALE GENOMIC DNA]</scope>
</reference>
<feature type="binding site" evidence="8">
    <location>
        <position position="316"/>
    </location>
    <ligand>
        <name>Fe cation</name>
        <dbReference type="ChEBI" id="CHEBI:24875"/>
    </ligand>
</feature>
<dbReference type="InterPro" id="IPR036951">
    <property type="entry name" value="ArAA_hydroxylase_sf"/>
</dbReference>
<evidence type="ECO:0000256" key="5">
    <source>
        <dbReference type="ARBA" id="ARBA00023002"/>
    </source>
</evidence>
<dbReference type="Gene3D" id="1.10.800.10">
    <property type="entry name" value="Aromatic amino acid hydroxylase"/>
    <property type="match status" value="1"/>
</dbReference>
<dbReference type="NCBIfam" id="TIGR01268">
    <property type="entry name" value="Phe4hydrox_tetr"/>
    <property type="match status" value="1"/>
</dbReference>
<sequence>MPPVVSSRDQSSLTDELLFDYWPRYFKRSSDDRSVNGVDESHCAEQTTVIFSLREKSGALAETLKLFQSEFRQETLLMMLVIQENDVSLTHIESRPSRTRKGCYEFLVECDENARKESIEEVINRLKKQTTNLVVHDHNSALKQNKESVPWFPAKISDIDKFANRVLSYGADLDADHPGFKDPVYRARRKHFADIAFNYKHGEKIPTVEYTDEEINTWRIVYNELTQLYPSHACAEFNYIFPLLQQNCGYGPDKIPQLQEVSDFLKSCTGFTLRPVAGLLSSRDFLAGLAFRVFHSTQYIRHSSVPNYTPEPDICHELLGHVPLFADVGFAQFSQEIGLASLGASDEVIEKLATLYWFTVEFGVCLQHGERKAFGAGLLSSFGELQYALSDKPEIAPFEPAVTSVTKYPITSYQPKYFVANSFADARAKLTAWAATIERPFQVRYDAYTQRIEMLDKISTVRRLVRDIKGEIATLEDALMKMEPIM</sequence>
<dbReference type="InterPro" id="IPR005961">
    <property type="entry name" value="Phe-4-hydroxylase_tetra"/>
</dbReference>
<dbReference type="InterPro" id="IPR019773">
    <property type="entry name" value="Tyrosine_3-monooxygenase-like"/>
</dbReference>
<dbReference type="Pfam" id="PF00351">
    <property type="entry name" value="Biopterin_H"/>
    <property type="match status" value="1"/>
</dbReference>
<dbReference type="GO" id="GO:0005506">
    <property type="term" value="F:iron ion binding"/>
    <property type="evidence" value="ECO:0007669"/>
    <property type="project" value="InterPro"/>
</dbReference>
<dbReference type="EC" id="1.14.16.1" evidence="3"/>
<keyword evidence="7" id="KW-0503">Monooxygenase</keyword>
<dbReference type="InterPro" id="IPR041912">
    <property type="entry name" value="Euk_PheOH_cat"/>
</dbReference>
<dbReference type="GO" id="GO:0046189">
    <property type="term" value="P:phenol-containing compound biosynthetic process"/>
    <property type="evidence" value="ECO:0007669"/>
    <property type="project" value="UniProtKB-ARBA"/>
</dbReference>
<evidence type="ECO:0000256" key="4">
    <source>
        <dbReference type="ARBA" id="ARBA00022723"/>
    </source>
</evidence>
<keyword evidence="6 8" id="KW-0408">Iron</keyword>
<keyword evidence="12" id="KW-1185">Reference proteome</keyword>
<dbReference type="PROSITE" id="PS00367">
    <property type="entry name" value="BH4_AAA_HYDROXYL_1"/>
    <property type="match status" value="1"/>
</dbReference>
<feature type="binding site" evidence="8">
    <location>
        <position position="361"/>
    </location>
    <ligand>
        <name>Fe cation</name>
        <dbReference type="ChEBI" id="CHEBI:24875"/>
    </ligand>
</feature>
<evidence type="ECO:0000256" key="8">
    <source>
        <dbReference type="PIRSR" id="PIRSR000336-1"/>
    </source>
</evidence>
<dbReference type="CDD" id="cd03347">
    <property type="entry name" value="eu_PheOH"/>
    <property type="match status" value="1"/>
</dbReference>
<evidence type="ECO:0000313" key="11">
    <source>
        <dbReference type="EMBL" id="VDK17349.1"/>
    </source>
</evidence>
<evidence type="ECO:0000256" key="7">
    <source>
        <dbReference type="ARBA" id="ARBA00023033"/>
    </source>
</evidence>
<protein>
    <recommendedName>
        <fullName evidence="3">phenylalanine 4-monooxygenase</fullName>
        <ecNumber evidence="3">1.14.16.1</ecNumber>
    </recommendedName>
</protein>
<dbReference type="CDD" id="cd04904">
    <property type="entry name" value="ACT_AAAH"/>
    <property type="match status" value="1"/>
</dbReference>
<dbReference type="PRINTS" id="PR00372">
    <property type="entry name" value="FYWHYDRXLASE"/>
</dbReference>
<reference evidence="13" key="1">
    <citation type="submission" date="2016-04" db="UniProtKB">
        <authorList>
            <consortium name="WormBaseParasite"/>
        </authorList>
    </citation>
    <scope>IDENTIFICATION</scope>
</reference>
<evidence type="ECO:0000313" key="12">
    <source>
        <dbReference type="Proteomes" id="UP000267096"/>
    </source>
</evidence>
<dbReference type="InterPro" id="IPR036329">
    <property type="entry name" value="Aro-AA_hydroxylase_C_sf"/>
</dbReference>
<accession>A0A158PMQ7</accession>
<dbReference type="OrthoDB" id="983542at2759"/>
<dbReference type="PIRSF" id="PIRSF000336">
    <property type="entry name" value="TH"/>
    <property type="match status" value="1"/>
</dbReference>
<evidence type="ECO:0000256" key="9">
    <source>
        <dbReference type="PIRSR" id="PIRSR601273-2"/>
    </source>
</evidence>
<evidence type="ECO:0000256" key="2">
    <source>
        <dbReference type="ARBA" id="ARBA00009712"/>
    </source>
</evidence>
<keyword evidence="5" id="KW-0560">Oxidoreductase</keyword>
<dbReference type="InterPro" id="IPR001273">
    <property type="entry name" value="ArAA_hydroxylase"/>
</dbReference>
<evidence type="ECO:0000256" key="3">
    <source>
        <dbReference type="ARBA" id="ARBA00011995"/>
    </source>
</evidence>
<dbReference type="InterPro" id="IPR045865">
    <property type="entry name" value="ACT-like_dom_sf"/>
</dbReference>
<dbReference type="InterPro" id="IPR019774">
    <property type="entry name" value="Aromatic-AA_hydroxylase_C"/>
</dbReference>
<dbReference type="SUPFAM" id="SSF55021">
    <property type="entry name" value="ACT-like"/>
    <property type="match status" value="1"/>
</dbReference>
<comment type="similarity">
    <text evidence="2">Belongs to the biopterin-dependent aromatic amino acid hydroxylase family.</text>
</comment>
<dbReference type="GO" id="GO:0006559">
    <property type="term" value="P:L-phenylalanine catabolic process"/>
    <property type="evidence" value="ECO:0007669"/>
    <property type="project" value="InterPro"/>
</dbReference>
<evidence type="ECO:0000259" key="10">
    <source>
        <dbReference type="PROSITE" id="PS51410"/>
    </source>
</evidence>
<dbReference type="PANTHER" id="PTHR11473">
    <property type="entry name" value="AROMATIC AMINO ACID HYDROXYLASE"/>
    <property type="match status" value="1"/>
</dbReference>
<dbReference type="SUPFAM" id="SSF56534">
    <property type="entry name" value="Aromatic aminoacid monoxygenases, catalytic and oligomerization domains"/>
    <property type="match status" value="1"/>
</dbReference>
<dbReference type="Proteomes" id="UP000267096">
    <property type="component" value="Unassembled WGS sequence"/>
</dbReference>